<evidence type="ECO:0000256" key="1">
    <source>
        <dbReference type="SAM" id="MobiDB-lite"/>
    </source>
</evidence>
<reference evidence="2" key="2">
    <citation type="submission" date="2008-12" db="EMBL/GenBank/DDBJ databases">
        <title>Improved gene annotation of the rice (Oryza sativa) genomes.</title>
        <authorList>
            <person name="Wang J."/>
            <person name="Li R."/>
            <person name="Fan W."/>
            <person name="Huang Q."/>
            <person name="Zhang J."/>
            <person name="Zhou Y."/>
            <person name="Hu Y."/>
            <person name="Zi S."/>
            <person name="Li J."/>
            <person name="Ni P."/>
            <person name="Zheng H."/>
            <person name="Zhang Y."/>
            <person name="Zhao M."/>
            <person name="Hao Q."/>
            <person name="McDermott J."/>
            <person name="Samudrala R."/>
            <person name="Kristiansen K."/>
            <person name="Wong G.K.-S."/>
        </authorList>
    </citation>
    <scope>NUCLEOTIDE SEQUENCE</scope>
</reference>
<dbReference type="Proteomes" id="UP000007752">
    <property type="component" value="Chromosome 7"/>
</dbReference>
<dbReference type="EMBL" id="CM000144">
    <property type="protein sequence ID" value="EAZ39098.1"/>
    <property type="molecule type" value="Genomic_DNA"/>
</dbReference>
<organism evidence="2">
    <name type="scientific">Oryza sativa subsp. japonica</name>
    <name type="common">Rice</name>
    <dbReference type="NCBI Taxonomy" id="39947"/>
    <lineage>
        <taxon>Eukaryota</taxon>
        <taxon>Viridiplantae</taxon>
        <taxon>Streptophyta</taxon>
        <taxon>Embryophyta</taxon>
        <taxon>Tracheophyta</taxon>
        <taxon>Spermatophyta</taxon>
        <taxon>Magnoliopsida</taxon>
        <taxon>Liliopsida</taxon>
        <taxon>Poales</taxon>
        <taxon>Poaceae</taxon>
        <taxon>BOP clade</taxon>
        <taxon>Oryzoideae</taxon>
        <taxon>Oryzeae</taxon>
        <taxon>Oryzinae</taxon>
        <taxon>Oryza</taxon>
        <taxon>Oryza sativa</taxon>
    </lineage>
</organism>
<dbReference type="AlphaFoldDB" id="A3BHQ9"/>
<sequence>MEKDGRGVARGSPGGRGTTPDFNPERQRPPTPLKNQTQITKSNGPNKYQQPKAKSRLAIHELKLPVGYTIELALREPNN</sequence>
<name>A3BHQ9_ORYSJ</name>
<protein>
    <submittedName>
        <fullName evidence="2">Uncharacterized protein</fullName>
    </submittedName>
</protein>
<evidence type="ECO:0000313" key="2">
    <source>
        <dbReference type="EMBL" id="EAZ39098.1"/>
    </source>
</evidence>
<reference evidence="2" key="1">
    <citation type="journal article" date="2005" name="PLoS Biol.">
        <title>The genomes of Oryza sativa: a history of duplications.</title>
        <authorList>
            <person name="Yu J."/>
            <person name="Wang J."/>
            <person name="Lin W."/>
            <person name="Li S."/>
            <person name="Li H."/>
            <person name="Zhou J."/>
            <person name="Ni P."/>
            <person name="Dong W."/>
            <person name="Hu S."/>
            <person name="Zeng C."/>
            <person name="Zhang J."/>
            <person name="Zhang Y."/>
            <person name="Li R."/>
            <person name="Xu Z."/>
            <person name="Li S."/>
            <person name="Li X."/>
            <person name="Zheng H."/>
            <person name="Cong L."/>
            <person name="Lin L."/>
            <person name="Yin J."/>
            <person name="Geng J."/>
            <person name="Li G."/>
            <person name="Shi J."/>
            <person name="Liu J."/>
            <person name="Lv H."/>
            <person name="Li J."/>
            <person name="Wang J."/>
            <person name="Deng Y."/>
            <person name="Ran L."/>
            <person name="Shi X."/>
            <person name="Wang X."/>
            <person name="Wu Q."/>
            <person name="Li C."/>
            <person name="Ren X."/>
            <person name="Wang J."/>
            <person name="Wang X."/>
            <person name="Li D."/>
            <person name="Liu D."/>
            <person name="Zhang X."/>
            <person name="Ji Z."/>
            <person name="Zhao W."/>
            <person name="Sun Y."/>
            <person name="Zhang Z."/>
            <person name="Bao J."/>
            <person name="Han Y."/>
            <person name="Dong L."/>
            <person name="Ji J."/>
            <person name="Chen P."/>
            <person name="Wu S."/>
            <person name="Liu J."/>
            <person name="Xiao Y."/>
            <person name="Bu D."/>
            <person name="Tan J."/>
            <person name="Yang L."/>
            <person name="Ye C."/>
            <person name="Zhang J."/>
            <person name="Xu J."/>
            <person name="Zhou Y."/>
            <person name="Yu Y."/>
            <person name="Zhang B."/>
            <person name="Zhuang S."/>
            <person name="Wei H."/>
            <person name="Liu B."/>
            <person name="Lei M."/>
            <person name="Yu H."/>
            <person name="Li Y."/>
            <person name="Xu H."/>
            <person name="Wei S."/>
            <person name="He X."/>
            <person name="Fang L."/>
            <person name="Zhang Z."/>
            <person name="Zhang Y."/>
            <person name="Huang X."/>
            <person name="Su Z."/>
            <person name="Tong W."/>
            <person name="Li J."/>
            <person name="Tong Z."/>
            <person name="Li S."/>
            <person name="Ye J."/>
            <person name="Wang L."/>
            <person name="Fang L."/>
            <person name="Lei T."/>
            <person name="Chen C."/>
            <person name="Chen H."/>
            <person name="Xu Z."/>
            <person name="Li H."/>
            <person name="Huang H."/>
            <person name="Zhang F."/>
            <person name="Xu H."/>
            <person name="Li N."/>
            <person name="Zhao C."/>
            <person name="Li S."/>
            <person name="Dong L."/>
            <person name="Huang Y."/>
            <person name="Li L."/>
            <person name="Xi Y."/>
            <person name="Qi Q."/>
            <person name="Li W."/>
            <person name="Zhang B."/>
            <person name="Hu W."/>
            <person name="Zhang Y."/>
            <person name="Tian X."/>
            <person name="Jiao Y."/>
            <person name="Liang X."/>
            <person name="Jin J."/>
            <person name="Gao L."/>
            <person name="Zheng W."/>
            <person name="Hao B."/>
            <person name="Liu S."/>
            <person name="Wang W."/>
            <person name="Yuan L."/>
            <person name="Cao M."/>
            <person name="McDermott J."/>
            <person name="Samudrala R."/>
            <person name="Wang J."/>
            <person name="Wong G.K."/>
            <person name="Yang H."/>
        </authorList>
    </citation>
    <scope>NUCLEOTIDE SEQUENCE [LARGE SCALE GENOMIC DNA]</scope>
</reference>
<proteinExistence type="predicted"/>
<feature type="compositionally biased region" description="Polar residues" evidence="1">
    <location>
        <begin position="33"/>
        <end position="49"/>
    </location>
</feature>
<feature type="region of interest" description="Disordered" evidence="1">
    <location>
        <begin position="1"/>
        <end position="53"/>
    </location>
</feature>
<accession>A3BHQ9</accession>
<gene>
    <name evidence="2" type="ORF">OsJ_23530</name>
</gene>